<dbReference type="InterPro" id="IPR027417">
    <property type="entry name" value="P-loop_NTPase"/>
</dbReference>
<dbReference type="InterPro" id="IPR051921">
    <property type="entry name" value="ABC_osmolyte_uptake_ATP-bind"/>
</dbReference>
<reference evidence="1" key="1">
    <citation type="submission" date="2023-02" db="EMBL/GenBank/DDBJ databases">
        <title>Tahibacter soli sp. nov. isolated from soil.</title>
        <authorList>
            <person name="Baek J.H."/>
            <person name="Lee J.K."/>
            <person name="Choi D.G."/>
            <person name="Jeon C.O."/>
        </authorList>
    </citation>
    <scope>NUCLEOTIDE SEQUENCE</scope>
    <source>
        <strain evidence="1">BL</strain>
    </source>
</reference>
<proteinExistence type="predicted"/>
<comment type="caution">
    <text evidence="1">The sequence shown here is derived from an EMBL/GenBank/DDBJ whole genome shotgun (WGS) entry which is preliminary data.</text>
</comment>
<name>A0A9X4BK44_9GAMM</name>
<organism evidence="1 2">
    <name type="scientific">Tahibacter soli</name>
    <dbReference type="NCBI Taxonomy" id="2983605"/>
    <lineage>
        <taxon>Bacteria</taxon>
        <taxon>Pseudomonadati</taxon>
        <taxon>Pseudomonadota</taxon>
        <taxon>Gammaproteobacteria</taxon>
        <taxon>Lysobacterales</taxon>
        <taxon>Rhodanobacteraceae</taxon>
        <taxon>Tahibacter</taxon>
    </lineage>
</organism>
<accession>A0A9X4BK44</accession>
<sequence length="144" mass="15700">MVPDPELSKGERQLLGELVSCPAGSVNASVSRARALAGRPRIVLMDEPFDALDPITRDALARSFRRLHDTLDLTTVMVTHDVNEALLLGDRIGVMRNGELVGLGAPPDLLDASADSYARQLLEMPRRQAERVARKFDAHPLAHG</sequence>
<evidence type="ECO:0000313" key="1">
    <source>
        <dbReference type="EMBL" id="MDC8012809.1"/>
    </source>
</evidence>
<gene>
    <name evidence="1" type="ORF">OD750_009660</name>
</gene>
<dbReference type="Proteomes" id="UP001139971">
    <property type="component" value="Unassembled WGS sequence"/>
</dbReference>
<dbReference type="EMBL" id="JAOVZO020000014">
    <property type="protein sequence ID" value="MDC8012809.1"/>
    <property type="molecule type" value="Genomic_DNA"/>
</dbReference>
<dbReference type="SUPFAM" id="SSF52540">
    <property type="entry name" value="P-loop containing nucleoside triphosphate hydrolases"/>
    <property type="match status" value="1"/>
</dbReference>
<dbReference type="Gene3D" id="3.40.50.300">
    <property type="entry name" value="P-loop containing nucleotide triphosphate hydrolases"/>
    <property type="match status" value="1"/>
</dbReference>
<dbReference type="PANTHER" id="PTHR43869">
    <property type="entry name" value="GLYCINE BETAINE/PROLINE BETAINE TRANSPORT SYSTEM ATP-BINDING PROTEIN PROV"/>
    <property type="match status" value="1"/>
</dbReference>
<dbReference type="RefSeq" id="WP_263545333.1">
    <property type="nucleotide sequence ID" value="NZ_JAOVZO020000014.1"/>
</dbReference>
<protein>
    <submittedName>
        <fullName evidence="1">Uncharacterized protein</fullName>
    </submittedName>
</protein>
<evidence type="ECO:0000313" key="2">
    <source>
        <dbReference type="Proteomes" id="UP001139971"/>
    </source>
</evidence>
<keyword evidence="2" id="KW-1185">Reference proteome</keyword>
<dbReference type="PANTHER" id="PTHR43869:SF1">
    <property type="entry name" value="GLYCINE BETAINE_PROLINE BETAINE TRANSPORT SYSTEM ATP-BINDING PROTEIN PROV"/>
    <property type="match status" value="1"/>
</dbReference>
<dbReference type="AlphaFoldDB" id="A0A9X4BK44"/>